<feature type="repeat" description="TPR" evidence="1">
    <location>
        <begin position="291"/>
        <end position="324"/>
    </location>
</feature>
<accession>A0AAV5AUT7</accession>
<dbReference type="EMBL" id="BQKA01000011">
    <property type="protein sequence ID" value="GJM49621.1"/>
    <property type="molecule type" value="Genomic_DNA"/>
</dbReference>
<feature type="coiled-coil region" evidence="2">
    <location>
        <begin position="166"/>
        <end position="224"/>
    </location>
</feature>
<dbReference type="Gene3D" id="1.25.40.10">
    <property type="entry name" value="Tetratricopeptide repeat domain"/>
    <property type="match status" value="1"/>
</dbReference>
<gene>
    <name evidence="4" type="ORF">RCZ15_05960</name>
    <name evidence="5" type="ORF">RCZ16_12130</name>
</gene>
<sequence>MKGKAVLSVMLFAITTSTFAQKEECQQNLSIFSEFAKVKNYKDAYTPWKAVYDKCPELHYATFFYGERILKDKIANVPAEKAKYIKDLQELYAKYNQYFPQRFNATDKAIKEALLMIDEKVGNKEDVLNILDKAFKANKNDFSDETAIYQYFAITVDLYNEGKKQLQDVFDNYDDVSERIQDEKEKLSKEINMLIPKEEAKTLSQKETRELSTARTRVNNLENITESIDAKLGQLANCDKLVPLYEKNFDANKDNAVWLRRAAGKMSDKNCTSDPMFVKLVENLYKLEPSASAAYYLGVLSEQQKKTAEAVKYFNQSVDLETDNLKKSNILVKIATKYSGSAAVNYAQKALTYNPSNSNAYQIMAAAYASAANECGSTTFEKRAIYWLAANVARKGGLESLANRYEKLAPSKADIFSSGMAGKTITFKCWVGQSVKVPSL</sequence>
<feature type="chain" id="PRO_5044000026" description="Tetratricopeptide repeat protein" evidence="3">
    <location>
        <begin position="23"/>
        <end position="440"/>
    </location>
</feature>
<dbReference type="AlphaFoldDB" id="A0AAV5AUT7"/>
<evidence type="ECO:0008006" key="8">
    <source>
        <dbReference type="Google" id="ProtNLM"/>
    </source>
</evidence>
<evidence type="ECO:0000313" key="5">
    <source>
        <dbReference type="EMBL" id="GJM52896.1"/>
    </source>
</evidence>
<dbReference type="InterPro" id="IPR011990">
    <property type="entry name" value="TPR-like_helical_dom_sf"/>
</dbReference>
<keyword evidence="1" id="KW-0802">TPR repeat</keyword>
<organism evidence="4 6">
    <name type="scientific">Capnocytophaga catalasegens</name>
    <dbReference type="NCBI Taxonomy" id="1004260"/>
    <lineage>
        <taxon>Bacteria</taxon>
        <taxon>Pseudomonadati</taxon>
        <taxon>Bacteroidota</taxon>
        <taxon>Flavobacteriia</taxon>
        <taxon>Flavobacteriales</taxon>
        <taxon>Flavobacteriaceae</taxon>
        <taxon>Capnocytophaga</taxon>
    </lineage>
</organism>
<dbReference type="Proteomes" id="UP001207736">
    <property type="component" value="Unassembled WGS sequence"/>
</dbReference>
<keyword evidence="2" id="KW-0175">Coiled coil</keyword>
<name>A0AAV5AUT7_9FLAO</name>
<keyword evidence="7" id="KW-1185">Reference proteome</keyword>
<dbReference type="SUPFAM" id="SSF48452">
    <property type="entry name" value="TPR-like"/>
    <property type="match status" value="1"/>
</dbReference>
<evidence type="ECO:0000313" key="4">
    <source>
        <dbReference type="EMBL" id="GJM49621.1"/>
    </source>
</evidence>
<dbReference type="Proteomes" id="UP001208692">
    <property type="component" value="Unassembled WGS sequence"/>
</dbReference>
<protein>
    <recommendedName>
        <fullName evidence="8">Tetratricopeptide repeat protein</fullName>
    </recommendedName>
</protein>
<evidence type="ECO:0000313" key="7">
    <source>
        <dbReference type="Proteomes" id="UP001208692"/>
    </source>
</evidence>
<comment type="caution">
    <text evidence="4">The sequence shown here is derived from an EMBL/GenBank/DDBJ whole genome shotgun (WGS) entry which is preliminary data.</text>
</comment>
<dbReference type="EMBL" id="BQKB01000022">
    <property type="protein sequence ID" value="GJM52896.1"/>
    <property type="molecule type" value="Genomic_DNA"/>
</dbReference>
<evidence type="ECO:0000313" key="6">
    <source>
        <dbReference type="Proteomes" id="UP001207736"/>
    </source>
</evidence>
<keyword evidence="3" id="KW-0732">Signal</keyword>
<reference evidence="4 7" key="1">
    <citation type="submission" date="2021-11" db="EMBL/GenBank/DDBJ databases">
        <title>Draft genome sequence of Capnocytophaga sp. strain KC07075 isolated from cat oral cavity.</title>
        <authorList>
            <person name="Suzuki M."/>
            <person name="Imaoka K."/>
            <person name="Kimura M."/>
            <person name="Morikawa S."/>
            <person name="Maeda K."/>
        </authorList>
    </citation>
    <scope>NUCLEOTIDE SEQUENCE</scope>
    <source>
        <strain evidence="4">KC07075</strain>
        <strain evidence="5 7">KC07079</strain>
    </source>
</reference>
<feature type="signal peptide" evidence="3">
    <location>
        <begin position="1"/>
        <end position="22"/>
    </location>
</feature>
<evidence type="ECO:0000256" key="1">
    <source>
        <dbReference type="PROSITE-ProRule" id="PRU00339"/>
    </source>
</evidence>
<dbReference type="RefSeq" id="WP_264845234.1">
    <property type="nucleotide sequence ID" value="NZ_BPMA01000006.1"/>
</dbReference>
<evidence type="ECO:0000256" key="2">
    <source>
        <dbReference type="SAM" id="Coils"/>
    </source>
</evidence>
<dbReference type="PROSITE" id="PS50005">
    <property type="entry name" value="TPR"/>
    <property type="match status" value="1"/>
</dbReference>
<dbReference type="InterPro" id="IPR019734">
    <property type="entry name" value="TPR_rpt"/>
</dbReference>
<evidence type="ECO:0000256" key="3">
    <source>
        <dbReference type="SAM" id="SignalP"/>
    </source>
</evidence>
<proteinExistence type="predicted"/>